<dbReference type="OrthoDB" id="1433583at2759"/>
<keyword evidence="2" id="KW-0012">Acyltransferase</keyword>
<feature type="transmembrane region" description="Helical" evidence="3">
    <location>
        <begin position="21"/>
        <end position="49"/>
    </location>
</feature>
<dbReference type="Pfam" id="PF02458">
    <property type="entry name" value="Transferase"/>
    <property type="match status" value="1"/>
</dbReference>
<evidence type="ECO:0000256" key="3">
    <source>
        <dbReference type="SAM" id="Phobius"/>
    </source>
</evidence>
<dbReference type="GO" id="GO:0016747">
    <property type="term" value="F:acyltransferase activity, transferring groups other than amino-acyl groups"/>
    <property type="evidence" value="ECO:0007669"/>
    <property type="project" value="UniProtKB-ARBA"/>
</dbReference>
<gene>
    <name evidence="5" type="primary">LOC113861113</name>
</gene>
<proteinExistence type="predicted"/>
<reference evidence="4" key="1">
    <citation type="journal article" date="2019" name="Toxins">
        <title>Detection of Abrin-Like and Prepropulchellin-Like Toxin Genes and Transcripts Using Whole Genome Sequencing and Full-Length Transcript Sequencing of Abrus precatorius.</title>
        <authorList>
            <person name="Hovde B.T."/>
            <person name="Daligault H.E."/>
            <person name="Hanschen E.R."/>
            <person name="Kunde Y.A."/>
            <person name="Johnson M.B."/>
            <person name="Starkenburg S.R."/>
            <person name="Johnson S.L."/>
        </authorList>
    </citation>
    <scope>NUCLEOTIDE SEQUENCE [LARGE SCALE GENOMIC DNA]</scope>
</reference>
<evidence type="ECO:0000313" key="4">
    <source>
        <dbReference type="Proteomes" id="UP000694853"/>
    </source>
</evidence>
<dbReference type="InterPro" id="IPR023213">
    <property type="entry name" value="CAT-like_dom_sf"/>
</dbReference>
<reference evidence="5" key="2">
    <citation type="submission" date="2025-08" db="UniProtKB">
        <authorList>
            <consortium name="RefSeq"/>
        </authorList>
    </citation>
    <scope>IDENTIFICATION</scope>
    <source>
        <tissue evidence="5">Young leaves</tissue>
    </source>
</reference>
<keyword evidence="4" id="KW-1185">Reference proteome</keyword>
<evidence type="ECO:0000256" key="1">
    <source>
        <dbReference type="ARBA" id="ARBA00022679"/>
    </source>
</evidence>
<keyword evidence="3" id="KW-1133">Transmembrane helix</keyword>
<sequence length="535" mass="59710">MKIFLRKPNEGYLLKFLDHSFLICVSFIINFEFVAILFLLFASPCLIFIPKTFSSSKAVGQSYHQVKETRTITTCFSFFLVSTKLQEPMKIVEVFSVKPTSASEELPTQTSLPLTFFDILWLRLPPVQRVFFYEFLHPTALFFDTLLPKLKHSLALALGYFFPLVGHLTWPIDSNKPIIKYDNGDTVSLTVAESDADFNHLAGTDLCEAKEIHHLLPHLTISHEQATVVAFQVTLFPNTGFSIGITSHHAVLDGQTSTSFVKSWAYLCRNLGESTPSLPPQLCPFYGRELIKDPNEIAAKYVRDWLKNGGPNNRSLMAWDLKVPEDATRGVFQLSRSDIEKLKQFVVSKKKGNNKIQLSTYLVTVAYAWVCRLKAEEVKEKRVMLGLNVDCRSRLDPPLSATYFGNCVGERFPSAETSELLGEDGLIVAVETLSEALETLKDGVLNGAENWSSMVLDGLTNDVKIIGIAGSPRFEVYSSDFGWGRPKKVEMVSIDKTTAFCLSDSLNGDGVEIGFVSKKAAIESFASIFVNGLEF</sequence>
<accession>A0A8B8L1W6</accession>
<dbReference type="Proteomes" id="UP000694853">
    <property type="component" value="Unplaced"/>
</dbReference>
<name>A0A8B8L1W6_ABRPR</name>
<dbReference type="AlphaFoldDB" id="A0A8B8L1W6"/>
<evidence type="ECO:0000313" key="5">
    <source>
        <dbReference type="RefSeq" id="XP_027349533.1"/>
    </source>
</evidence>
<dbReference type="GeneID" id="113861113"/>
<evidence type="ECO:0000256" key="2">
    <source>
        <dbReference type="ARBA" id="ARBA00023315"/>
    </source>
</evidence>
<organism evidence="4 5">
    <name type="scientific">Abrus precatorius</name>
    <name type="common">Indian licorice</name>
    <name type="synonym">Glycine abrus</name>
    <dbReference type="NCBI Taxonomy" id="3816"/>
    <lineage>
        <taxon>Eukaryota</taxon>
        <taxon>Viridiplantae</taxon>
        <taxon>Streptophyta</taxon>
        <taxon>Embryophyta</taxon>
        <taxon>Tracheophyta</taxon>
        <taxon>Spermatophyta</taxon>
        <taxon>Magnoliopsida</taxon>
        <taxon>eudicotyledons</taxon>
        <taxon>Gunneridae</taxon>
        <taxon>Pentapetalae</taxon>
        <taxon>rosids</taxon>
        <taxon>fabids</taxon>
        <taxon>Fabales</taxon>
        <taxon>Fabaceae</taxon>
        <taxon>Papilionoideae</taxon>
        <taxon>50 kb inversion clade</taxon>
        <taxon>NPAAA clade</taxon>
        <taxon>indigoferoid/millettioid clade</taxon>
        <taxon>Abreae</taxon>
        <taxon>Abrus</taxon>
    </lineage>
</organism>
<dbReference type="Gene3D" id="3.30.559.10">
    <property type="entry name" value="Chloramphenicol acetyltransferase-like domain"/>
    <property type="match status" value="2"/>
</dbReference>
<keyword evidence="3" id="KW-0472">Membrane</keyword>
<dbReference type="PANTHER" id="PTHR31625">
    <property type="match status" value="1"/>
</dbReference>
<dbReference type="KEGG" id="aprc:113861113"/>
<dbReference type="InterPro" id="IPR051504">
    <property type="entry name" value="Plant_metabolite_acyltrans"/>
</dbReference>
<dbReference type="RefSeq" id="XP_027349533.1">
    <property type="nucleotide sequence ID" value="XM_027493732.1"/>
</dbReference>
<protein>
    <submittedName>
        <fullName evidence="5">Phenolic glucoside malonyltransferase 2-like</fullName>
    </submittedName>
</protein>
<keyword evidence="1" id="KW-0808">Transferase</keyword>
<keyword evidence="3" id="KW-0812">Transmembrane</keyword>
<dbReference type="SUPFAM" id="SSF52777">
    <property type="entry name" value="CoA-dependent acyltransferases"/>
    <property type="match status" value="1"/>
</dbReference>